<dbReference type="InterPro" id="IPR020608">
    <property type="entry name" value="RNA_pol_subH/Rpb5_CS"/>
</dbReference>
<evidence type="ECO:0000259" key="8">
    <source>
        <dbReference type="Pfam" id="PF03871"/>
    </source>
</evidence>
<keyword evidence="3" id="KW-0539">Nucleus</keyword>
<gene>
    <name evidence="9" type="ORF">OKIOD_LOCUS10277</name>
</gene>
<keyword evidence="2" id="KW-0804">Transcription</keyword>
<sequence length="210" mass="24791">MDDDDMCFKLWRIRKTVMAMCHDRKYLVAQRELDQTLEQFKAEFGSQPSQNQPSRKDLTIIVCHSDDPTDQMFVFFPEDPKVTIKQVKIYCQRMQEENITRAIIVIQQSMTPSAKQALDDMAPKYTLESFYEQELMINITEHELVPTHAVLTDDEKKELLKRYKLKESQLPRIQKSDPVARYFGVQRGQVFKIIRRSETAGRYVTYRLVT</sequence>
<dbReference type="PROSITE" id="PS01110">
    <property type="entry name" value="RNA_POL_H_23KD"/>
    <property type="match status" value="1"/>
</dbReference>
<dbReference type="Proteomes" id="UP001158576">
    <property type="component" value="Chromosome 1"/>
</dbReference>
<name>A0ABN7SNN4_OIKDI</name>
<dbReference type="InterPro" id="IPR014381">
    <property type="entry name" value="Arch_Rpo5/euc_Rpb5"/>
</dbReference>
<evidence type="ECO:0000313" key="9">
    <source>
        <dbReference type="EMBL" id="CAG5104758.1"/>
    </source>
</evidence>
<evidence type="ECO:0000313" key="10">
    <source>
        <dbReference type="Proteomes" id="UP001158576"/>
    </source>
</evidence>
<comment type="subcellular location">
    <subcellularLocation>
        <location evidence="1">Nucleus</location>
    </subcellularLocation>
</comment>
<dbReference type="EMBL" id="OU015566">
    <property type="protein sequence ID" value="CAG5104758.1"/>
    <property type="molecule type" value="Genomic_DNA"/>
</dbReference>
<evidence type="ECO:0000256" key="4">
    <source>
        <dbReference type="ARBA" id="ARBA00025765"/>
    </source>
</evidence>
<feature type="domain" description="RNA polymerase subunit H/Rpb5 C-terminal" evidence="7">
    <location>
        <begin position="137"/>
        <end position="209"/>
    </location>
</feature>
<dbReference type="SUPFAM" id="SSF55287">
    <property type="entry name" value="RPB5-like RNA polymerase subunit"/>
    <property type="match status" value="1"/>
</dbReference>
<reference evidence="9 10" key="1">
    <citation type="submission" date="2021-04" db="EMBL/GenBank/DDBJ databases">
        <authorList>
            <person name="Bliznina A."/>
        </authorList>
    </citation>
    <scope>NUCLEOTIDE SEQUENCE [LARGE SCALE GENOMIC DNA]</scope>
</reference>
<dbReference type="InterPro" id="IPR000783">
    <property type="entry name" value="RNA_pol_subH/Rpb5_C"/>
</dbReference>
<dbReference type="InterPro" id="IPR035913">
    <property type="entry name" value="RPB5-like_sf"/>
</dbReference>
<dbReference type="InterPro" id="IPR036710">
    <property type="entry name" value="RNA_pol_Rpb5_N_sf"/>
</dbReference>
<feature type="domain" description="RNA polymerase Rpb5 N-terminal" evidence="8">
    <location>
        <begin position="8"/>
        <end position="94"/>
    </location>
</feature>
<evidence type="ECO:0000259" key="7">
    <source>
        <dbReference type="Pfam" id="PF01191"/>
    </source>
</evidence>
<protein>
    <recommendedName>
        <fullName evidence="6">DNA-directed RNA polymerase II subunit E</fullName>
    </recommendedName>
    <alternativeName>
        <fullName evidence="5">RPB5 homolog</fullName>
    </alternativeName>
</protein>
<organism evidence="9 10">
    <name type="scientific">Oikopleura dioica</name>
    <name type="common">Tunicate</name>
    <dbReference type="NCBI Taxonomy" id="34765"/>
    <lineage>
        <taxon>Eukaryota</taxon>
        <taxon>Metazoa</taxon>
        <taxon>Chordata</taxon>
        <taxon>Tunicata</taxon>
        <taxon>Appendicularia</taxon>
        <taxon>Copelata</taxon>
        <taxon>Oikopleuridae</taxon>
        <taxon>Oikopleura</taxon>
    </lineage>
</organism>
<evidence type="ECO:0000256" key="5">
    <source>
        <dbReference type="ARBA" id="ARBA00032836"/>
    </source>
</evidence>
<evidence type="ECO:0000256" key="6">
    <source>
        <dbReference type="ARBA" id="ARBA00033084"/>
    </source>
</evidence>
<dbReference type="Pfam" id="PF01191">
    <property type="entry name" value="RNA_pol_Rpb5_C"/>
    <property type="match status" value="1"/>
</dbReference>
<dbReference type="SUPFAM" id="SSF53036">
    <property type="entry name" value="Eukaryotic RPB5 N-terminal domain"/>
    <property type="match status" value="1"/>
</dbReference>
<dbReference type="Gene3D" id="3.40.1340.10">
    <property type="entry name" value="RNA polymerase, Rpb5, N-terminal domain"/>
    <property type="match status" value="1"/>
</dbReference>
<dbReference type="HAMAP" id="MF_00025">
    <property type="entry name" value="RNApol_Rpo5_RPB5"/>
    <property type="match status" value="1"/>
</dbReference>
<dbReference type="Pfam" id="PF03871">
    <property type="entry name" value="RNA_pol_Rpb5_N"/>
    <property type="match status" value="1"/>
</dbReference>
<evidence type="ECO:0000256" key="2">
    <source>
        <dbReference type="ARBA" id="ARBA00023163"/>
    </source>
</evidence>
<dbReference type="Gene3D" id="3.90.940.20">
    <property type="entry name" value="RPB5-like RNA polymerase subunit"/>
    <property type="match status" value="1"/>
</dbReference>
<accession>A0ABN7SNN4</accession>
<evidence type="ECO:0000256" key="3">
    <source>
        <dbReference type="ARBA" id="ARBA00023242"/>
    </source>
</evidence>
<dbReference type="PANTHER" id="PTHR10535">
    <property type="entry name" value="DNA-DIRECTED RNA POLYMERASES I, II, AND III SUBUNIT RPABC1"/>
    <property type="match status" value="1"/>
</dbReference>
<keyword evidence="10" id="KW-1185">Reference proteome</keyword>
<proteinExistence type="inferred from homology"/>
<dbReference type="InterPro" id="IPR005571">
    <property type="entry name" value="RNA_pol_Rpb5_N"/>
</dbReference>
<evidence type="ECO:0000256" key="1">
    <source>
        <dbReference type="ARBA" id="ARBA00004123"/>
    </source>
</evidence>
<dbReference type="PANTHER" id="PTHR10535:SF0">
    <property type="entry name" value="DNA-DIRECTED RNA POLYMERASES I, II, AND III SUBUNIT RPABC1"/>
    <property type="match status" value="1"/>
</dbReference>
<comment type="similarity">
    <text evidence="4">Belongs to the archaeal Rpo5/eukaryotic RPB5 RNA polymerase subunit family.</text>
</comment>
<dbReference type="NCBIfam" id="NF007129">
    <property type="entry name" value="PRK09570.1"/>
    <property type="match status" value="1"/>
</dbReference>
<dbReference type="PIRSF" id="PIRSF000747">
    <property type="entry name" value="RPB5"/>
    <property type="match status" value="1"/>
</dbReference>